<dbReference type="InterPro" id="IPR012340">
    <property type="entry name" value="NA-bd_OB-fold"/>
</dbReference>
<dbReference type="PANTHER" id="PTHR33507">
    <property type="entry name" value="INNER MEMBRANE PROTEIN YBBJ"/>
    <property type="match status" value="1"/>
</dbReference>
<keyword evidence="4 5" id="KW-0472">Membrane</keyword>
<comment type="subcellular location">
    <subcellularLocation>
        <location evidence="1">Membrane</location>
        <topology evidence="1">Multi-pass membrane protein</topology>
    </subcellularLocation>
</comment>
<protein>
    <submittedName>
        <fullName evidence="7">NfeD family protein</fullName>
    </submittedName>
</protein>
<dbReference type="OrthoDB" id="9810336at2"/>
<dbReference type="InterPro" id="IPR052165">
    <property type="entry name" value="Membrane_assoc_protease"/>
</dbReference>
<dbReference type="Proteomes" id="UP000433104">
    <property type="component" value="Unassembled WGS sequence"/>
</dbReference>
<dbReference type="Pfam" id="PF01957">
    <property type="entry name" value="NfeD"/>
    <property type="match status" value="1"/>
</dbReference>
<feature type="domain" description="NfeD-like C-terminal" evidence="6">
    <location>
        <begin position="69"/>
        <end position="122"/>
    </location>
</feature>
<dbReference type="EMBL" id="WTYW01000002">
    <property type="protein sequence ID" value="MXO86276.1"/>
    <property type="molecule type" value="Genomic_DNA"/>
</dbReference>
<keyword evidence="2 5" id="KW-0812">Transmembrane</keyword>
<organism evidence="7 8">
    <name type="scientific">Parapontixanthobacter aurantiacus</name>
    <dbReference type="NCBI Taxonomy" id="1463599"/>
    <lineage>
        <taxon>Bacteria</taxon>
        <taxon>Pseudomonadati</taxon>
        <taxon>Pseudomonadota</taxon>
        <taxon>Alphaproteobacteria</taxon>
        <taxon>Sphingomonadales</taxon>
        <taxon>Erythrobacteraceae</taxon>
        <taxon>Parapontixanthobacter</taxon>
    </lineage>
</organism>
<feature type="transmembrane region" description="Helical" evidence="5">
    <location>
        <begin position="31"/>
        <end position="51"/>
    </location>
</feature>
<keyword evidence="8" id="KW-1185">Reference proteome</keyword>
<evidence type="ECO:0000313" key="7">
    <source>
        <dbReference type="EMBL" id="MXO86276.1"/>
    </source>
</evidence>
<name>A0A844ZGK5_9SPHN</name>
<reference evidence="7 8" key="1">
    <citation type="submission" date="2019-12" db="EMBL/GenBank/DDBJ databases">
        <title>Genomic-based taxomic classification of the family Erythrobacteraceae.</title>
        <authorList>
            <person name="Xu L."/>
        </authorList>
    </citation>
    <scope>NUCLEOTIDE SEQUENCE [LARGE SCALE GENOMIC DNA]</scope>
    <source>
        <strain evidence="7 8">MCCC 1A09962</strain>
    </source>
</reference>
<dbReference type="AlphaFoldDB" id="A0A844ZGK5"/>
<sequence length="149" mass="15993">MLVPGVYLLWLAIAAIITGLLTYGFDLSLPMQVINFSFISLILVFSVKRFLKDSPIVSSDPLLNNRGGRLIGQSAIVSTPFLSGEGRVRQGDSDWNARGPDMDVGERVRIVAVEGTVLRVEPLNLIEAPLANEEASSASETGEPKPGAN</sequence>
<evidence type="ECO:0000313" key="8">
    <source>
        <dbReference type="Proteomes" id="UP000433104"/>
    </source>
</evidence>
<gene>
    <name evidence="7" type="ORF">GRI38_09570</name>
</gene>
<dbReference type="PANTHER" id="PTHR33507:SF3">
    <property type="entry name" value="INNER MEMBRANE PROTEIN YBBJ"/>
    <property type="match status" value="1"/>
</dbReference>
<dbReference type="Gene3D" id="2.40.50.140">
    <property type="entry name" value="Nucleic acid-binding proteins"/>
    <property type="match status" value="1"/>
</dbReference>
<evidence type="ECO:0000256" key="5">
    <source>
        <dbReference type="SAM" id="Phobius"/>
    </source>
</evidence>
<evidence type="ECO:0000256" key="2">
    <source>
        <dbReference type="ARBA" id="ARBA00022692"/>
    </source>
</evidence>
<accession>A0A844ZGK5</accession>
<feature type="transmembrane region" description="Helical" evidence="5">
    <location>
        <begin position="7"/>
        <end position="25"/>
    </location>
</feature>
<dbReference type="InterPro" id="IPR002810">
    <property type="entry name" value="NfeD-like_C"/>
</dbReference>
<dbReference type="GO" id="GO:0005886">
    <property type="term" value="C:plasma membrane"/>
    <property type="evidence" value="ECO:0007669"/>
    <property type="project" value="TreeGrafter"/>
</dbReference>
<evidence type="ECO:0000259" key="6">
    <source>
        <dbReference type="Pfam" id="PF01957"/>
    </source>
</evidence>
<proteinExistence type="predicted"/>
<evidence type="ECO:0000256" key="3">
    <source>
        <dbReference type="ARBA" id="ARBA00022989"/>
    </source>
</evidence>
<evidence type="ECO:0000256" key="4">
    <source>
        <dbReference type="ARBA" id="ARBA00023136"/>
    </source>
</evidence>
<comment type="caution">
    <text evidence="7">The sequence shown here is derived from an EMBL/GenBank/DDBJ whole genome shotgun (WGS) entry which is preliminary data.</text>
</comment>
<evidence type="ECO:0000256" key="1">
    <source>
        <dbReference type="ARBA" id="ARBA00004141"/>
    </source>
</evidence>
<keyword evidence="3 5" id="KW-1133">Transmembrane helix</keyword>